<sequence length="253" mass="28812">MAASASPFRISPQDEAALKRNDAFRAVREHLRRRELGTTAPSFCLVHRHTYSHDEQTTFRLHRDIIHTLLLPLFLLHRQASQVASSVLPCRPGRRVESERVFRGDARSAFAWLHSILSEERDWYVTEQCAACIVLHVLHSEPTIRLMAVACLLAGALDESASPCRLAGFDFWLEAVETAVREDPFWGDEFWPDIEYRARGLVDGVKQLVLQCVQLRTTADGKALPSRCSTPHCTVTPPASSYTRRKHVRRMER</sequence>
<reference evidence="1 2" key="1">
    <citation type="submission" date="2019-06" db="EMBL/GenBank/DDBJ databases">
        <title>Wine fermentation using esterase from Monascus purpureus.</title>
        <authorList>
            <person name="Geng C."/>
            <person name="Zhang Y."/>
        </authorList>
    </citation>
    <scope>NUCLEOTIDE SEQUENCE [LARGE SCALE GENOMIC DNA]</scope>
    <source>
        <strain evidence="1">HQ1</strain>
    </source>
</reference>
<dbReference type="EMBL" id="VIFY01000118">
    <property type="protein sequence ID" value="TQB70179.1"/>
    <property type="molecule type" value="Genomic_DNA"/>
</dbReference>
<dbReference type="Proteomes" id="UP000319663">
    <property type="component" value="Unassembled WGS sequence"/>
</dbReference>
<comment type="caution">
    <text evidence="1">The sequence shown here is derived from an EMBL/GenBank/DDBJ whole genome shotgun (WGS) entry which is preliminary data.</text>
</comment>
<name>A0A507QNY4_MONPU</name>
<gene>
    <name evidence="1" type="ORF">MPDQ_000782</name>
</gene>
<accession>A0A507QNY4</accession>
<organism evidence="1 2">
    <name type="scientific">Monascus purpureus</name>
    <name type="common">Red mold</name>
    <name type="synonym">Monascus anka</name>
    <dbReference type="NCBI Taxonomy" id="5098"/>
    <lineage>
        <taxon>Eukaryota</taxon>
        <taxon>Fungi</taxon>
        <taxon>Dikarya</taxon>
        <taxon>Ascomycota</taxon>
        <taxon>Pezizomycotina</taxon>
        <taxon>Eurotiomycetes</taxon>
        <taxon>Eurotiomycetidae</taxon>
        <taxon>Eurotiales</taxon>
        <taxon>Aspergillaceae</taxon>
        <taxon>Monascus</taxon>
    </lineage>
</organism>
<dbReference type="AlphaFoldDB" id="A0A507QNY4"/>
<protein>
    <submittedName>
        <fullName evidence="1">Uncharacterized protein</fullName>
    </submittedName>
</protein>
<evidence type="ECO:0000313" key="1">
    <source>
        <dbReference type="EMBL" id="TQB70179.1"/>
    </source>
</evidence>
<proteinExistence type="predicted"/>
<evidence type="ECO:0000313" key="2">
    <source>
        <dbReference type="Proteomes" id="UP000319663"/>
    </source>
</evidence>
<dbReference type="STRING" id="5098.A0A507QNY4"/>
<keyword evidence="2" id="KW-1185">Reference proteome</keyword>